<keyword evidence="5 8" id="KW-0812">Transmembrane</keyword>
<feature type="transmembrane region" description="Helical" evidence="8">
    <location>
        <begin position="158"/>
        <end position="183"/>
    </location>
</feature>
<dbReference type="Proteomes" id="UP001596500">
    <property type="component" value="Unassembled WGS sequence"/>
</dbReference>
<dbReference type="EMBL" id="JBHTBW010000070">
    <property type="protein sequence ID" value="MFC7443035.1"/>
    <property type="molecule type" value="Genomic_DNA"/>
</dbReference>
<dbReference type="InterPro" id="IPR003804">
    <property type="entry name" value="Lactate_perm"/>
</dbReference>
<dbReference type="PANTHER" id="PTHR30003:SF5">
    <property type="entry name" value="L-LACTATE PERMEASE"/>
    <property type="match status" value="1"/>
</dbReference>
<evidence type="ECO:0000313" key="10">
    <source>
        <dbReference type="Proteomes" id="UP001596500"/>
    </source>
</evidence>
<feature type="transmembrane region" description="Helical" evidence="8">
    <location>
        <begin position="226"/>
        <end position="246"/>
    </location>
</feature>
<evidence type="ECO:0000256" key="1">
    <source>
        <dbReference type="ARBA" id="ARBA00004651"/>
    </source>
</evidence>
<feature type="transmembrane region" description="Helical" evidence="8">
    <location>
        <begin position="135"/>
        <end position="151"/>
    </location>
</feature>
<comment type="subcellular location">
    <subcellularLocation>
        <location evidence="1 8">Cell membrane</location>
        <topology evidence="1 8">Multi-pass membrane protein</topology>
    </subcellularLocation>
</comment>
<evidence type="ECO:0000256" key="6">
    <source>
        <dbReference type="ARBA" id="ARBA00022989"/>
    </source>
</evidence>
<dbReference type="PANTHER" id="PTHR30003">
    <property type="entry name" value="L-LACTATE PERMEASE"/>
    <property type="match status" value="1"/>
</dbReference>
<gene>
    <name evidence="9" type="ORF">ACFQNG_18360</name>
</gene>
<keyword evidence="10" id="KW-1185">Reference proteome</keyword>
<feature type="transmembrane region" description="Helical" evidence="8">
    <location>
        <begin position="524"/>
        <end position="544"/>
    </location>
</feature>
<feature type="transmembrane region" description="Helical" evidence="8">
    <location>
        <begin position="14"/>
        <end position="35"/>
    </location>
</feature>
<keyword evidence="3 8" id="KW-0813">Transport</keyword>
<protein>
    <recommendedName>
        <fullName evidence="8">L-lactate permease</fullName>
    </recommendedName>
</protein>
<evidence type="ECO:0000256" key="4">
    <source>
        <dbReference type="ARBA" id="ARBA00022475"/>
    </source>
</evidence>
<evidence type="ECO:0000313" key="9">
    <source>
        <dbReference type="EMBL" id="MFC7443035.1"/>
    </source>
</evidence>
<comment type="similarity">
    <text evidence="2 8">Belongs to the lactate permease family.</text>
</comment>
<reference evidence="10" key="1">
    <citation type="journal article" date="2019" name="Int. J. Syst. Evol. Microbiol.">
        <title>The Global Catalogue of Microorganisms (GCM) 10K type strain sequencing project: providing services to taxonomists for standard genome sequencing and annotation.</title>
        <authorList>
            <consortium name="The Broad Institute Genomics Platform"/>
            <consortium name="The Broad Institute Genome Sequencing Center for Infectious Disease"/>
            <person name="Wu L."/>
            <person name="Ma J."/>
        </authorList>
    </citation>
    <scope>NUCLEOTIDE SEQUENCE [LARGE SCALE GENOMIC DNA]</scope>
    <source>
        <strain evidence="10">CGMCC 1.12942</strain>
    </source>
</reference>
<organism evidence="9 10">
    <name type="scientific">Laceyella putida</name>
    <dbReference type="NCBI Taxonomy" id="110101"/>
    <lineage>
        <taxon>Bacteria</taxon>
        <taxon>Bacillati</taxon>
        <taxon>Bacillota</taxon>
        <taxon>Bacilli</taxon>
        <taxon>Bacillales</taxon>
        <taxon>Thermoactinomycetaceae</taxon>
        <taxon>Laceyella</taxon>
    </lineage>
</organism>
<feature type="transmembrane region" description="Helical" evidence="8">
    <location>
        <begin position="40"/>
        <end position="58"/>
    </location>
</feature>
<comment type="caution">
    <text evidence="9">The sequence shown here is derived from an EMBL/GenBank/DDBJ whole genome shotgun (WGS) entry which is preliminary data.</text>
</comment>
<evidence type="ECO:0000256" key="3">
    <source>
        <dbReference type="ARBA" id="ARBA00022448"/>
    </source>
</evidence>
<dbReference type="RefSeq" id="WP_379867339.1">
    <property type="nucleotide sequence ID" value="NZ_JBHTBW010000070.1"/>
</dbReference>
<dbReference type="NCBIfam" id="TIGR00795">
    <property type="entry name" value="lctP"/>
    <property type="match status" value="1"/>
</dbReference>
<evidence type="ECO:0000256" key="5">
    <source>
        <dbReference type="ARBA" id="ARBA00022692"/>
    </source>
</evidence>
<feature type="transmembrane region" description="Helical" evidence="8">
    <location>
        <begin position="436"/>
        <end position="457"/>
    </location>
</feature>
<comment type="function">
    <text evidence="8">Uptake of L-lactate across the membrane. Can also transport D-lactate and glycolate.</text>
</comment>
<feature type="transmembrane region" description="Helical" evidence="8">
    <location>
        <begin position="363"/>
        <end position="384"/>
    </location>
</feature>
<feature type="transmembrane region" description="Helical" evidence="8">
    <location>
        <begin position="195"/>
        <end position="214"/>
    </location>
</feature>
<accession>A0ABW2RPP6</accession>
<keyword evidence="7 8" id="KW-0472">Membrane</keyword>
<proteinExistence type="inferred from homology"/>
<evidence type="ECO:0000256" key="2">
    <source>
        <dbReference type="ARBA" id="ARBA00010100"/>
    </source>
</evidence>
<evidence type="ECO:0000256" key="8">
    <source>
        <dbReference type="RuleBase" id="RU365092"/>
    </source>
</evidence>
<feature type="transmembrane region" description="Helical" evidence="8">
    <location>
        <begin position="290"/>
        <end position="311"/>
    </location>
</feature>
<feature type="transmembrane region" description="Helical" evidence="8">
    <location>
        <begin position="64"/>
        <end position="91"/>
    </location>
</feature>
<name>A0ABW2RPP6_9BACL</name>
<keyword evidence="6 8" id="KW-1133">Transmembrane helix</keyword>
<sequence length="545" mass="59346">MDIWTQTYDPLHNLWLSAFVSAIPIIFFVITLTILRLKGYIAALFTLLIALVISIFVYHMPFHLILGAAGFGFAYGLWPIAWIVVTAVLLYKITVKTGKFDIIRSSIISISDDQRLQLLLIGFSFNAFLEGASGFGVPIAISAALLVELGFKPLQAATLCLIANAASGAFGAMGIPVIVAGQVSDIDKLVLSKILGIQLPIISFLVPFLMIWILDGFRGVKEIFPALLVVGGSYAVAQYLTITFIGPELANIISALISMGALTLFSKFWKPKNIFHLNNGAKTYRPKRVTIGQIIKAWSPFYILTILVSIWSSKAFKHLFDKGGPLEFLITKIKIPGLHQHVLIAPPIAKELTPYDAVFKLDWLSSTGTAIFISVILTLLLFRVNMRTTVHLVKETLLELWKPILTIGFVLAFAYIANYSGTSSTLGLALSKTGKLFPFFSPVLGWIGVFLTGSVVANNALFGHLQLVTAQQIGTSPALLVAANTSGGVMGKLLSPQSVTIATAAVGEAGNESSLFRLTLKYSLALLFITCIYTYLLAYVFRFLL</sequence>
<feature type="transmembrane region" description="Helical" evidence="8">
    <location>
        <begin position="396"/>
        <end position="416"/>
    </location>
</feature>
<dbReference type="Pfam" id="PF02652">
    <property type="entry name" value="Lactate_perm"/>
    <property type="match status" value="1"/>
</dbReference>
<keyword evidence="4 8" id="KW-1003">Cell membrane</keyword>
<evidence type="ECO:0000256" key="7">
    <source>
        <dbReference type="ARBA" id="ARBA00023136"/>
    </source>
</evidence>
<feature type="transmembrane region" description="Helical" evidence="8">
    <location>
        <begin position="252"/>
        <end position="269"/>
    </location>
</feature>